<dbReference type="InterPro" id="IPR036511">
    <property type="entry name" value="TGT-like_sf"/>
</dbReference>
<evidence type="ECO:0000313" key="3">
    <source>
        <dbReference type="EMBL" id="KKW26936.1"/>
    </source>
</evidence>
<dbReference type="SUPFAM" id="SSF51713">
    <property type="entry name" value="tRNA-guanine transglycosylase"/>
    <property type="match status" value="1"/>
</dbReference>
<evidence type="ECO:0000256" key="1">
    <source>
        <dbReference type="ARBA" id="ARBA00022694"/>
    </source>
</evidence>
<dbReference type="PANTHER" id="PTHR46499">
    <property type="entry name" value="QUEUINE TRNA-RIBOSYLTRANSFERASE"/>
    <property type="match status" value="1"/>
</dbReference>
<accession>A0A0G1X7F7</accession>
<keyword evidence="1" id="KW-0819">tRNA processing</keyword>
<dbReference type="NCBIfam" id="TIGR00449">
    <property type="entry name" value="tgt_general"/>
    <property type="match status" value="1"/>
</dbReference>
<dbReference type="InterPro" id="IPR050076">
    <property type="entry name" value="ArchSynthase1/Queuine_TRR"/>
</dbReference>
<dbReference type="EMBL" id="LCRB01000002">
    <property type="protein sequence ID" value="KKW26936.1"/>
    <property type="molecule type" value="Genomic_DNA"/>
</dbReference>
<dbReference type="PANTHER" id="PTHR46499:SF1">
    <property type="entry name" value="QUEUINE TRNA-RIBOSYLTRANSFERASE"/>
    <property type="match status" value="1"/>
</dbReference>
<keyword evidence="3" id="KW-0808">Transferase</keyword>
<dbReference type="PATRIC" id="fig|1620414.3.peg.500"/>
<dbReference type="GO" id="GO:0016740">
    <property type="term" value="F:transferase activity"/>
    <property type="evidence" value="ECO:0007669"/>
    <property type="project" value="UniProtKB-KW"/>
</dbReference>
<evidence type="ECO:0000259" key="2">
    <source>
        <dbReference type="Pfam" id="PF01702"/>
    </source>
</evidence>
<comment type="caution">
    <text evidence="3">The sequence shown here is derived from an EMBL/GenBank/DDBJ whole genome shotgun (WGS) entry which is preliminary data.</text>
</comment>
<gene>
    <name evidence="3" type="ORF">VF00_C0002G0261</name>
</gene>
<protein>
    <submittedName>
        <fullName evidence="3">Queuine tRNA-ribosyltransferase</fullName>
    </submittedName>
</protein>
<feature type="domain" description="tRNA-guanine(15) transglycosylase-like" evidence="2">
    <location>
        <begin position="11"/>
        <end position="366"/>
    </location>
</feature>
<dbReference type="GO" id="GO:0005829">
    <property type="term" value="C:cytosol"/>
    <property type="evidence" value="ECO:0007669"/>
    <property type="project" value="TreeGrafter"/>
</dbReference>
<dbReference type="Pfam" id="PF01702">
    <property type="entry name" value="TGT"/>
    <property type="match status" value="1"/>
</dbReference>
<dbReference type="Proteomes" id="UP000034913">
    <property type="component" value="Unassembled WGS sequence"/>
</dbReference>
<dbReference type="InterPro" id="IPR002616">
    <property type="entry name" value="tRNA_ribo_trans-like"/>
</dbReference>
<organism evidence="3 4">
    <name type="scientific">candidate division Kazan bacterium GW2011_GWB1_52_7</name>
    <dbReference type="NCBI Taxonomy" id="1620414"/>
    <lineage>
        <taxon>Bacteria</taxon>
        <taxon>Bacteria division Kazan-3B-28</taxon>
    </lineage>
</organism>
<dbReference type="AlphaFoldDB" id="A0A0G1X7F7"/>
<dbReference type="GO" id="GO:0008616">
    <property type="term" value="P:tRNA queuosine(34) biosynthetic process"/>
    <property type="evidence" value="ECO:0007669"/>
    <property type="project" value="TreeGrafter"/>
</dbReference>
<name>A0A0G1X7F7_UNCK3</name>
<sequence>MEFRILATDGRARAGELITDHGVVPTPTITLNYTRALEKWGFKPEDITTARDVILLRNTFWMREAGATDVREGVDWPGPVMADSGGFQMVSLGRHVRQTLRGIGLAVKGKQSFITPREVVEWGRGANVDLIMPLDNTVYTMDKNPLKFVWSAIMTAVWFKRSRGIADDKLYYIVQGGLNKLARQISLWDARRQLRGKILTANGGTPQNAVAAVAIGGLAWDEPRSAMYKMVEFCVSRLPDDKPRHLLGVCKPIDILECIERGIDSFDGIAATREGRHGRVWLWGGQYFDINNARYATDKTGLDSQCNCPVCRSGVSRADIRARFKAGDREVMRQLMAHNWHQNYRLISTARQAILEGRFQELKTSWRG</sequence>
<reference evidence="3 4" key="1">
    <citation type="journal article" date="2015" name="Nature">
        <title>rRNA introns, odd ribosomes, and small enigmatic genomes across a large radiation of phyla.</title>
        <authorList>
            <person name="Brown C.T."/>
            <person name="Hug L.A."/>
            <person name="Thomas B.C."/>
            <person name="Sharon I."/>
            <person name="Castelle C.J."/>
            <person name="Singh A."/>
            <person name="Wilkins M.J."/>
            <person name="Williams K.H."/>
            <person name="Banfield J.F."/>
        </authorList>
    </citation>
    <scope>NUCLEOTIDE SEQUENCE [LARGE SCALE GENOMIC DNA]</scope>
</reference>
<dbReference type="Gene3D" id="3.20.20.105">
    <property type="entry name" value="Queuine tRNA-ribosyltransferase-like"/>
    <property type="match status" value="1"/>
</dbReference>
<evidence type="ECO:0000313" key="4">
    <source>
        <dbReference type="Proteomes" id="UP000034913"/>
    </source>
</evidence>
<proteinExistence type="predicted"/>